<accession>Q8KBR6</accession>
<gene>
    <name evidence="2" type="ordered locus">CT1718</name>
</gene>
<keyword evidence="1" id="KW-1133">Transmembrane helix</keyword>
<evidence type="ECO:0000256" key="1">
    <source>
        <dbReference type="SAM" id="Phobius"/>
    </source>
</evidence>
<name>Q8KBR6_CHLTE</name>
<keyword evidence="3" id="KW-1185">Reference proteome</keyword>
<dbReference type="KEGG" id="cte:CT1718"/>
<dbReference type="STRING" id="194439.CT1718"/>
<dbReference type="AlphaFoldDB" id="Q8KBR6"/>
<dbReference type="Proteomes" id="UP000001007">
    <property type="component" value="Chromosome"/>
</dbReference>
<protein>
    <submittedName>
        <fullName evidence="2">Uncharacterized protein</fullName>
    </submittedName>
</protein>
<keyword evidence="1" id="KW-0472">Membrane</keyword>
<evidence type="ECO:0000313" key="3">
    <source>
        <dbReference type="Proteomes" id="UP000001007"/>
    </source>
</evidence>
<evidence type="ECO:0000313" key="2">
    <source>
        <dbReference type="EMBL" id="AAM72941.1"/>
    </source>
</evidence>
<keyword evidence="1" id="KW-0812">Transmembrane</keyword>
<sequence length="114" mass="12928">MSHHHQTKNLGLSIVINAFIFMVIHQLLQPIVINVQPKPKHTPGTRIVHCSIPGRPLCTSAFPSPFFRSGRTSARIEKTRSRSSMLVQIPWRPRNSFEISSRDFVLNVMADISI</sequence>
<dbReference type="HOGENOM" id="CLU_2116637_0_0_10"/>
<proteinExistence type="predicted"/>
<organism evidence="2 3">
    <name type="scientific">Chlorobaculum tepidum (strain ATCC 49652 / DSM 12025 / NBRC 103806 / TLS)</name>
    <name type="common">Chlorobium tepidum</name>
    <dbReference type="NCBI Taxonomy" id="194439"/>
    <lineage>
        <taxon>Bacteria</taxon>
        <taxon>Pseudomonadati</taxon>
        <taxon>Chlorobiota</taxon>
        <taxon>Chlorobiia</taxon>
        <taxon>Chlorobiales</taxon>
        <taxon>Chlorobiaceae</taxon>
        <taxon>Chlorobaculum</taxon>
    </lineage>
</organism>
<dbReference type="EMBL" id="AE006470">
    <property type="protein sequence ID" value="AAM72941.1"/>
    <property type="molecule type" value="Genomic_DNA"/>
</dbReference>
<dbReference type="EnsemblBacteria" id="AAM72941">
    <property type="protein sequence ID" value="AAM72941"/>
    <property type="gene ID" value="CT1718"/>
</dbReference>
<reference evidence="2 3" key="1">
    <citation type="journal article" date="2002" name="Proc. Natl. Acad. Sci. U.S.A.">
        <title>The complete genome sequence of Chlorobium tepidum TLS, a photosynthetic, anaerobic, green-sulfur bacterium.</title>
        <authorList>
            <person name="Eisen J.A."/>
            <person name="Nelson K.E."/>
            <person name="Paulsen I.T."/>
            <person name="Heidelberg J.F."/>
            <person name="Wu M."/>
            <person name="Dodson R.J."/>
            <person name="Deboy R."/>
            <person name="Gwinn M.L."/>
            <person name="Nelson W.C."/>
            <person name="Haft D.H."/>
            <person name="Hickey E.K."/>
            <person name="Peterson J.D."/>
            <person name="Durkin A.S."/>
            <person name="Kolonay J.L."/>
            <person name="Yang F."/>
            <person name="Holt I."/>
            <person name="Umayam L.A."/>
            <person name="Mason T."/>
            <person name="Brenner M."/>
            <person name="Shea T.P."/>
            <person name="Parksey D."/>
            <person name="Nierman W.C."/>
            <person name="Feldblyum T.V."/>
            <person name="Hansen C.L."/>
            <person name="Craven M.B."/>
            <person name="Radune D."/>
            <person name="Vamathevan J."/>
            <person name="Khouri H."/>
            <person name="White O."/>
            <person name="Gruber T.M."/>
            <person name="Ketchum K.A."/>
            <person name="Venter J.C."/>
            <person name="Tettelin H."/>
            <person name="Bryant D.A."/>
            <person name="Fraser C.M."/>
        </authorList>
    </citation>
    <scope>NUCLEOTIDE SEQUENCE [LARGE SCALE GENOMIC DNA]</scope>
    <source>
        <strain evidence="3">ATCC 49652 / DSM 12025 / NBRC 103806 / TLS</strain>
    </source>
</reference>
<feature type="transmembrane region" description="Helical" evidence="1">
    <location>
        <begin position="9"/>
        <end position="28"/>
    </location>
</feature>